<proteinExistence type="inferred from homology"/>
<dbReference type="STRING" id="1858805.M5GDV6"/>
<dbReference type="InterPro" id="IPR008030">
    <property type="entry name" value="NmrA-like"/>
</dbReference>
<feature type="domain" description="NmrA-like" evidence="3">
    <location>
        <begin position="2"/>
        <end position="170"/>
    </location>
</feature>
<dbReference type="SUPFAM" id="SSF51735">
    <property type="entry name" value="NAD(P)-binding Rossmann-fold domains"/>
    <property type="match status" value="1"/>
</dbReference>
<dbReference type="Gene3D" id="3.40.50.720">
    <property type="entry name" value="NAD(P)-binding Rossmann-like Domain"/>
    <property type="match status" value="1"/>
</dbReference>
<dbReference type="GO" id="GO:0005634">
    <property type="term" value="C:nucleus"/>
    <property type="evidence" value="ECO:0007669"/>
    <property type="project" value="TreeGrafter"/>
</dbReference>
<dbReference type="InterPro" id="IPR051164">
    <property type="entry name" value="NmrA-like_oxidored"/>
</dbReference>
<dbReference type="OrthoDB" id="300709at2759"/>
<gene>
    <name evidence="4" type="ORF">DACRYDRAFT_98644</name>
</gene>
<organism evidence="4 5">
    <name type="scientific">Dacryopinax primogenitus (strain DJM 731)</name>
    <name type="common">Brown rot fungus</name>
    <dbReference type="NCBI Taxonomy" id="1858805"/>
    <lineage>
        <taxon>Eukaryota</taxon>
        <taxon>Fungi</taxon>
        <taxon>Dikarya</taxon>
        <taxon>Basidiomycota</taxon>
        <taxon>Agaricomycotina</taxon>
        <taxon>Dacrymycetes</taxon>
        <taxon>Dacrymycetales</taxon>
        <taxon>Dacrymycetaceae</taxon>
        <taxon>Dacryopinax</taxon>
    </lineage>
</organism>
<dbReference type="RefSeq" id="XP_040631766.1">
    <property type="nucleotide sequence ID" value="XM_040777539.1"/>
</dbReference>
<comment type="similarity">
    <text evidence="1">Belongs to the NmrA-type oxidoreductase family.</text>
</comment>
<protein>
    <recommendedName>
        <fullName evidence="3">NmrA-like domain-containing protein</fullName>
    </recommendedName>
</protein>
<keyword evidence="2" id="KW-0521">NADP</keyword>
<dbReference type="GeneID" id="63692601"/>
<dbReference type="Pfam" id="PF05368">
    <property type="entry name" value="NmrA"/>
    <property type="match status" value="1"/>
</dbReference>
<evidence type="ECO:0000259" key="3">
    <source>
        <dbReference type="Pfam" id="PF05368"/>
    </source>
</evidence>
<dbReference type="AlphaFoldDB" id="M5GDV6"/>
<dbReference type="PANTHER" id="PTHR42748:SF14">
    <property type="entry name" value="SNOAL-LIKE DOMAIN-CONTAINING PROTEIN"/>
    <property type="match status" value="1"/>
</dbReference>
<dbReference type="PANTHER" id="PTHR42748">
    <property type="entry name" value="NITROGEN METABOLITE REPRESSION PROTEIN NMRA FAMILY MEMBER"/>
    <property type="match status" value="1"/>
</dbReference>
<evidence type="ECO:0000256" key="2">
    <source>
        <dbReference type="ARBA" id="ARBA00022857"/>
    </source>
</evidence>
<name>M5GDV6_DACPD</name>
<dbReference type="Proteomes" id="UP000030653">
    <property type="component" value="Unassembled WGS sequence"/>
</dbReference>
<dbReference type="HOGENOM" id="CLU_007383_8_0_1"/>
<sequence>MRIFEVAVAQGVKHYVWGNIIYHTKLGGYNPKYRTGHTDGKARIGEWFLAQKLEDVTITLFTTCPYANMLWDGQFNPTKNEDGSFTFYSSIGDGMVPLIALEDIGPYIDWIFTHRERASNLDLDVVTDIVQYPAIISSFEKVTGKKTHWNDLPYEEFAKIRGMTDDIPAAWAHTTGEYNDPSGMSVKDNCKGWWNVWRDGLFTWDKVDVDLLDEIHPGRIRGLEEWMSKVGYDGERKPFLKDRIDTGHRLK</sequence>
<accession>M5GDV6</accession>
<keyword evidence="5" id="KW-1185">Reference proteome</keyword>
<dbReference type="InterPro" id="IPR036291">
    <property type="entry name" value="NAD(P)-bd_dom_sf"/>
</dbReference>
<dbReference type="EMBL" id="JH795857">
    <property type="protein sequence ID" value="EJU04872.1"/>
    <property type="molecule type" value="Genomic_DNA"/>
</dbReference>
<dbReference type="OMA" id="MTWRQNF"/>
<evidence type="ECO:0000256" key="1">
    <source>
        <dbReference type="ARBA" id="ARBA00006328"/>
    </source>
</evidence>
<dbReference type="Gene3D" id="3.90.25.10">
    <property type="entry name" value="UDP-galactose 4-epimerase, domain 1"/>
    <property type="match status" value="1"/>
</dbReference>
<reference evidence="4 5" key="1">
    <citation type="journal article" date="2012" name="Science">
        <title>The Paleozoic origin of enzymatic lignin decomposition reconstructed from 31 fungal genomes.</title>
        <authorList>
            <person name="Floudas D."/>
            <person name="Binder M."/>
            <person name="Riley R."/>
            <person name="Barry K."/>
            <person name="Blanchette R.A."/>
            <person name="Henrissat B."/>
            <person name="Martinez A.T."/>
            <person name="Otillar R."/>
            <person name="Spatafora J.W."/>
            <person name="Yadav J.S."/>
            <person name="Aerts A."/>
            <person name="Benoit I."/>
            <person name="Boyd A."/>
            <person name="Carlson A."/>
            <person name="Copeland A."/>
            <person name="Coutinho P.M."/>
            <person name="de Vries R.P."/>
            <person name="Ferreira P."/>
            <person name="Findley K."/>
            <person name="Foster B."/>
            <person name="Gaskell J."/>
            <person name="Glotzer D."/>
            <person name="Gorecki P."/>
            <person name="Heitman J."/>
            <person name="Hesse C."/>
            <person name="Hori C."/>
            <person name="Igarashi K."/>
            <person name="Jurgens J.A."/>
            <person name="Kallen N."/>
            <person name="Kersten P."/>
            <person name="Kohler A."/>
            <person name="Kuees U."/>
            <person name="Kumar T.K.A."/>
            <person name="Kuo A."/>
            <person name="LaButti K."/>
            <person name="Larrondo L.F."/>
            <person name="Lindquist E."/>
            <person name="Ling A."/>
            <person name="Lombard V."/>
            <person name="Lucas S."/>
            <person name="Lundell T."/>
            <person name="Martin R."/>
            <person name="McLaughlin D.J."/>
            <person name="Morgenstern I."/>
            <person name="Morin E."/>
            <person name="Murat C."/>
            <person name="Nagy L.G."/>
            <person name="Nolan M."/>
            <person name="Ohm R.A."/>
            <person name="Patyshakuliyeva A."/>
            <person name="Rokas A."/>
            <person name="Ruiz-Duenas F.J."/>
            <person name="Sabat G."/>
            <person name="Salamov A."/>
            <person name="Samejima M."/>
            <person name="Schmutz J."/>
            <person name="Slot J.C."/>
            <person name="St John F."/>
            <person name="Stenlid J."/>
            <person name="Sun H."/>
            <person name="Sun S."/>
            <person name="Syed K."/>
            <person name="Tsang A."/>
            <person name="Wiebenga A."/>
            <person name="Young D."/>
            <person name="Pisabarro A."/>
            <person name="Eastwood D.C."/>
            <person name="Martin F."/>
            <person name="Cullen D."/>
            <person name="Grigoriev I.V."/>
            <person name="Hibbett D.S."/>
        </authorList>
    </citation>
    <scope>NUCLEOTIDE SEQUENCE [LARGE SCALE GENOMIC DNA]</scope>
    <source>
        <strain evidence="4 5">DJM-731 SS1</strain>
    </source>
</reference>
<evidence type="ECO:0000313" key="5">
    <source>
        <dbReference type="Proteomes" id="UP000030653"/>
    </source>
</evidence>
<evidence type="ECO:0000313" key="4">
    <source>
        <dbReference type="EMBL" id="EJU04872.1"/>
    </source>
</evidence>